<evidence type="ECO:0000256" key="4">
    <source>
        <dbReference type="ARBA" id="ARBA00023242"/>
    </source>
</evidence>
<evidence type="ECO:0000256" key="3">
    <source>
        <dbReference type="ARBA" id="ARBA00023125"/>
    </source>
</evidence>
<dbReference type="GO" id="GO:0006260">
    <property type="term" value="P:DNA replication"/>
    <property type="evidence" value="ECO:0007669"/>
    <property type="project" value="UniProtKB-KW"/>
</dbReference>
<dbReference type="PANTHER" id="PTHR28605">
    <property type="entry name" value="CTF8, CHROMOSOME TRANSMISSION FIDELITY FACTOR 8 HOMOLOG (S. CEREVISIAE)"/>
    <property type="match status" value="1"/>
</dbReference>
<dbReference type="InParanoid" id="K0KSU8"/>
<comment type="subcellular location">
    <subcellularLocation>
        <location evidence="1">Nucleus</location>
    </subcellularLocation>
</comment>
<keyword evidence="4" id="KW-0539">Nucleus</keyword>
<protein>
    <submittedName>
        <fullName evidence="7">Chromosome transmission fidelity protein 8</fullName>
    </submittedName>
</protein>
<dbReference type="STRING" id="1206466.K0KSU8"/>
<accession>K0KSU8</accession>
<evidence type="ECO:0000256" key="6">
    <source>
        <dbReference type="ARBA" id="ARBA00038447"/>
    </source>
</evidence>
<dbReference type="PANTHER" id="PTHR28605:SF1">
    <property type="entry name" value="CHROMOSOME TRANSMISSION FIDELITY FACTOR 8"/>
    <property type="match status" value="1"/>
</dbReference>
<keyword evidence="5" id="KW-0131">Cell cycle</keyword>
<evidence type="ECO:0000313" key="7">
    <source>
        <dbReference type="EMBL" id="CCH44408.1"/>
    </source>
</evidence>
<dbReference type="Pfam" id="PF09696">
    <property type="entry name" value="Ctf8"/>
    <property type="match status" value="1"/>
</dbReference>
<keyword evidence="8" id="KW-1185">Reference proteome</keyword>
<comment type="similarity">
    <text evidence="6">Belongs to the CTF8 family.</text>
</comment>
<keyword evidence="3" id="KW-0238">DNA-binding</keyword>
<dbReference type="HOGENOM" id="CLU_090690_1_0_1"/>
<reference evidence="7 8" key="1">
    <citation type="journal article" date="2012" name="Eukaryot. Cell">
        <title>Draft genome sequence of Wickerhamomyces ciferrii NRRL Y-1031 F-60-10.</title>
        <authorList>
            <person name="Schneider J."/>
            <person name="Andrea H."/>
            <person name="Blom J."/>
            <person name="Jaenicke S."/>
            <person name="Ruckert C."/>
            <person name="Schorsch C."/>
            <person name="Szczepanowski R."/>
            <person name="Farwick M."/>
            <person name="Goesmann A."/>
            <person name="Puhler A."/>
            <person name="Schaffer S."/>
            <person name="Tauch A."/>
            <person name="Kohler T."/>
            <person name="Brinkrolf K."/>
        </authorList>
    </citation>
    <scope>NUCLEOTIDE SEQUENCE [LARGE SCALE GENOMIC DNA]</scope>
    <source>
        <strain evidence="8">ATCC 14091 / BCRC 22168 / CBS 111 / JCM 3599 / NBRC 0793 / NRRL Y-1031 F-60-10</strain>
    </source>
</reference>
<evidence type="ECO:0000256" key="1">
    <source>
        <dbReference type="ARBA" id="ARBA00004123"/>
    </source>
</evidence>
<dbReference type="GO" id="GO:0007064">
    <property type="term" value="P:mitotic sister chromatid cohesion"/>
    <property type="evidence" value="ECO:0007669"/>
    <property type="project" value="InterPro"/>
</dbReference>
<dbReference type="FunCoup" id="K0KSU8">
    <property type="interactions" value="60"/>
</dbReference>
<gene>
    <name evidence="7" type="ORF">BN7_3971</name>
</gene>
<dbReference type="AlphaFoldDB" id="K0KSU8"/>
<name>K0KSU8_WICCF</name>
<evidence type="ECO:0000256" key="2">
    <source>
        <dbReference type="ARBA" id="ARBA00022705"/>
    </source>
</evidence>
<sequence length="136" mass="14904">MPAIEIDYSEAQKTIQSKDESPIIISTPLGNVLLEIQGELVLPSSKPQGLTPEGELKYVTIDDINHAARVGKLELNGNKATLYIGTSQRLLGEVKQLRPPLGVLKFPNEFQDGAKVKMVDVIKNKVIFSGRPLPIM</sequence>
<dbReference type="GO" id="GO:0031390">
    <property type="term" value="C:Ctf18 RFC-like complex"/>
    <property type="evidence" value="ECO:0007669"/>
    <property type="project" value="InterPro"/>
</dbReference>
<comment type="caution">
    <text evidence="7">The sequence shown here is derived from an EMBL/GenBank/DDBJ whole genome shotgun (WGS) entry which is preliminary data.</text>
</comment>
<dbReference type="EMBL" id="CAIF01000123">
    <property type="protein sequence ID" value="CCH44408.1"/>
    <property type="molecule type" value="Genomic_DNA"/>
</dbReference>
<evidence type="ECO:0000256" key="5">
    <source>
        <dbReference type="ARBA" id="ARBA00023306"/>
    </source>
</evidence>
<dbReference type="GO" id="GO:0003677">
    <property type="term" value="F:DNA binding"/>
    <property type="evidence" value="ECO:0007669"/>
    <property type="project" value="UniProtKB-KW"/>
</dbReference>
<keyword evidence="2" id="KW-0235">DNA replication</keyword>
<dbReference type="eggNOG" id="KOG4487">
    <property type="taxonomic scope" value="Eukaryota"/>
</dbReference>
<dbReference type="Proteomes" id="UP000009328">
    <property type="component" value="Unassembled WGS sequence"/>
</dbReference>
<dbReference type="InterPro" id="IPR018607">
    <property type="entry name" value="Ctf8"/>
</dbReference>
<organism evidence="7 8">
    <name type="scientific">Wickerhamomyces ciferrii (strain ATCC 14091 / BCRC 22168 / CBS 111 / JCM 3599 / NBRC 0793 / NRRL Y-1031 F-60-10)</name>
    <name type="common">Yeast</name>
    <name type="synonym">Pichia ciferrii</name>
    <dbReference type="NCBI Taxonomy" id="1206466"/>
    <lineage>
        <taxon>Eukaryota</taxon>
        <taxon>Fungi</taxon>
        <taxon>Dikarya</taxon>
        <taxon>Ascomycota</taxon>
        <taxon>Saccharomycotina</taxon>
        <taxon>Saccharomycetes</taxon>
        <taxon>Phaffomycetales</taxon>
        <taxon>Wickerhamomycetaceae</taxon>
        <taxon>Wickerhamomyces</taxon>
    </lineage>
</organism>
<proteinExistence type="inferred from homology"/>
<evidence type="ECO:0000313" key="8">
    <source>
        <dbReference type="Proteomes" id="UP000009328"/>
    </source>
</evidence>